<keyword evidence="1" id="KW-0547">Nucleotide-binding</keyword>
<organism evidence="4 5">
    <name type="scientific">Saccharomyces pastorianus</name>
    <name type="common">Lager yeast</name>
    <name type="synonym">Saccharomyces cerevisiae x Saccharomyces eubayanus</name>
    <dbReference type="NCBI Taxonomy" id="27292"/>
    <lineage>
        <taxon>Eukaryota</taxon>
        <taxon>Fungi</taxon>
        <taxon>Dikarya</taxon>
        <taxon>Ascomycota</taxon>
        <taxon>Saccharomycotina</taxon>
        <taxon>Saccharomycetes</taxon>
        <taxon>Saccharomycetales</taxon>
        <taxon>Saccharomycetaceae</taxon>
        <taxon>Saccharomyces</taxon>
    </lineage>
</organism>
<dbReference type="InterPro" id="IPR004567">
    <property type="entry name" value="Type_II_PanK"/>
</dbReference>
<dbReference type="GO" id="GO:0005829">
    <property type="term" value="C:cytosol"/>
    <property type="evidence" value="ECO:0007669"/>
    <property type="project" value="TreeGrafter"/>
</dbReference>
<dbReference type="InterPro" id="IPR043129">
    <property type="entry name" value="ATPase_NBD"/>
</dbReference>
<sequence length="367" mass="40382">MPRITQEISYNCDYADNTFKLAIDIGGTLAKVVFSPIGSNRLMFYTIETEKIDKFMELLHFIIKKYNNGSHSMTHIIATGGGAFKFYDLLNKNFPQIKGISRFEEMEGLIQGLDFFIHEIPDEVFTYNDQDGEIIIPTSTGSTNSKPIYPYLLVNIGSGVSILKVTHPNNFSRIGGSSLGGGTLWGLLSLITGAQSYDEMLNWAQEGDNSSIDMLVGDIYGTGYSKIGLKSSAIASSFGKVFQNRIASNKSLPNNDNESCCSHESIEKNNGQMLKNPDICKSLLFAISNNIGQIAYLQAKVHNVQNIYFGGSYARGHLTTMNTLSYAINFWSQGSKQAFFLKHEGYLGAMGAFLSTSCHPATDTTDT</sequence>
<dbReference type="PANTHER" id="PTHR12280">
    <property type="entry name" value="PANTOTHENATE KINASE"/>
    <property type="match status" value="1"/>
</dbReference>
<name>A0A6C1E3G7_SACPS</name>
<dbReference type="GO" id="GO:0015937">
    <property type="term" value="P:coenzyme A biosynthetic process"/>
    <property type="evidence" value="ECO:0007669"/>
    <property type="project" value="UniProtKB-KW"/>
</dbReference>
<keyword evidence="3" id="KW-0173">Coenzyme A biosynthesis</keyword>
<evidence type="ECO:0000313" key="4">
    <source>
        <dbReference type="EMBL" id="QID83832.1"/>
    </source>
</evidence>
<dbReference type="Proteomes" id="UP000501346">
    <property type="component" value="Chromosome SeII-SeIV"/>
</dbReference>
<keyword evidence="5" id="KW-1185">Reference proteome</keyword>
<dbReference type="SUPFAM" id="SSF53067">
    <property type="entry name" value="Actin-like ATPase domain"/>
    <property type="match status" value="2"/>
</dbReference>
<dbReference type="Gene3D" id="3.30.420.510">
    <property type="match status" value="1"/>
</dbReference>
<dbReference type="GO" id="GO:0005524">
    <property type="term" value="F:ATP binding"/>
    <property type="evidence" value="ECO:0007669"/>
    <property type="project" value="UniProtKB-KW"/>
</dbReference>
<evidence type="ECO:0000313" key="5">
    <source>
        <dbReference type="Proteomes" id="UP000501346"/>
    </source>
</evidence>
<dbReference type="EMBL" id="CP048999">
    <property type="protein sequence ID" value="QID83832.1"/>
    <property type="molecule type" value="Genomic_DNA"/>
</dbReference>
<gene>
    <name evidence="4" type="primary">CAB1_2</name>
    <name evidence="4" type="ORF">GRS66_006311</name>
</gene>
<evidence type="ECO:0000256" key="1">
    <source>
        <dbReference type="ARBA" id="ARBA00022741"/>
    </source>
</evidence>
<evidence type="ECO:0000256" key="2">
    <source>
        <dbReference type="ARBA" id="ARBA00022840"/>
    </source>
</evidence>
<dbReference type="Pfam" id="PF03630">
    <property type="entry name" value="Fumble"/>
    <property type="match status" value="1"/>
</dbReference>
<dbReference type="GO" id="GO:0004594">
    <property type="term" value="F:pantothenate kinase activity"/>
    <property type="evidence" value="ECO:0007669"/>
    <property type="project" value="TreeGrafter"/>
</dbReference>
<reference evidence="4 5" key="1">
    <citation type="journal article" date="2019" name="BMC Genomics">
        <title>Chromosome level assembly and comparative genome analysis confirm lager-brewing yeasts originated from a single hybridization.</title>
        <authorList>
            <person name="Salazar A.N."/>
            <person name="Gorter de Vries A.R."/>
            <person name="van den Broek M."/>
            <person name="Brouwers N."/>
            <person name="de la Torre Cortes P."/>
            <person name="Kuijpers N.G.A."/>
            <person name="Daran J.G."/>
            <person name="Abeel T."/>
        </authorList>
    </citation>
    <scope>NUCLEOTIDE SEQUENCE [LARGE SCALE GENOMIC DNA]</scope>
    <source>
        <strain evidence="4 5">CBS 1483</strain>
    </source>
</reference>
<dbReference type="FunFam" id="3.30.420.510:FF:000011">
    <property type="entry name" value="Conserved protein"/>
    <property type="match status" value="1"/>
</dbReference>
<keyword evidence="4" id="KW-0808">Transferase</keyword>
<proteinExistence type="predicted"/>
<evidence type="ECO:0000256" key="3">
    <source>
        <dbReference type="ARBA" id="ARBA00022993"/>
    </source>
</evidence>
<dbReference type="Gene3D" id="3.30.420.40">
    <property type="match status" value="1"/>
</dbReference>
<accession>A0A6C1E3G7</accession>
<dbReference type="GO" id="GO:0005634">
    <property type="term" value="C:nucleus"/>
    <property type="evidence" value="ECO:0007669"/>
    <property type="project" value="TreeGrafter"/>
</dbReference>
<keyword evidence="2" id="KW-0067">ATP-binding</keyword>
<dbReference type="OrthoDB" id="498611at2759"/>
<dbReference type="NCBIfam" id="TIGR00555">
    <property type="entry name" value="panK_eukar"/>
    <property type="match status" value="1"/>
</dbReference>
<dbReference type="AlphaFoldDB" id="A0A6C1E3G7"/>
<keyword evidence="4" id="KW-0418">Kinase</keyword>
<dbReference type="FunFam" id="3.30.420.40:FF:000115">
    <property type="entry name" value="Pantothenate kinase PanK"/>
    <property type="match status" value="1"/>
</dbReference>
<dbReference type="PANTHER" id="PTHR12280:SF20">
    <property type="entry name" value="4'-PHOSPHOPANTETHEINE PHOSPHATASE"/>
    <property type="match status" value="1"/>
</dbReference>
<protein>
    <submittedName>
        <fullName evidence="4">Pantothenate kinase</fullName>
    </submittedName>
</protein>